<protein>
    <submittedName>
        <fullName evidence="5">Mitochondrial 54S ribosomal protein YmL8</fullName>
    </submittedName>
</protein>
<accession>A0AAV5QP87</accession>
<keyword evidence="2 4" id="KW-0689">Ribosomal protein</keyword>
<sequence length="213" mass="24806">MVLHRHLSRTASHRRSLLKNLASDLLEKESITTTWAKAKEAQSFTERIISYTKMENQEKARSLAQGKLFRQGTTLPKLFEELGPRYKTRNGGYTRVLKLEPRFGDKAPQAIVELVDGEREIKFWLCARIVARLERQGLEIDETTQRNVDKLVRFRENGEQEFRELVEKAKELFYSTEESIALRPVNDIKLNTTRKNIVMMQRPVKSDPTVKSE</sequence>
<evidence type="ECO:0000256" key="4">
    <source>
        <dbReference type="RuleBase" id="RU000660"/>
    </source>
</evidence>
<keyword evidence="3 4" id="KW-0687">Ribonucleoprotein</keyword>
<comment type="caution">
    <text evidence="5">The sequence shown here is derived from an EMBL/GenBank/DDBJ whole genome shotgun (WGS) entry which is preliminary data.</text>
</comment>
<dbReference type="RefSeq" id="XP_064853403.1">
    <property type="nucleotide sequence ID" value="XM_064997331.1"/>
</dbReference>
<reference evidence="5 6" key="1">
    <citation type="journal article" date="2023" name="Elife">
        <title>Identification of key yeast species and microbe-microbe interactions impacting larval growth of Drosophila in the wild.</title>
        <authorList>
            <person name="Mure A."/>
            <person name="Sugiura Y."/>
            <person name="Maeda R."/>
            <person name="Honda K."/>
            <person name="Sakurai N."/>
            <person name="Takahashi Y."/>
            <person name="Watada M."/>
            <person name="Katoh T."/>
            <person name="Gotoh A."/>
            <person name="Gotoh Y."/>
            <person name="Taniguchi I."/>
            <person name="Nakamura K."/>
            <person name="Hayashi T."/>
            <person name="Katayama T."/>
            <person name="Uemura T."/>
            <person name="Hattori Y."/>
        </authorList>
    </citation>
    <scope>NUCLEOTIDE SEQUENCE [LARGE SCALE GENOMIC DNA]</scope>
    <source>
        <strain evidence="5 6">SC-9</strain>
    </source>
</reference>
<proteinExistence type="inferred from homology"/>
<evidence type="ECO:0000313" key="5">
    <source>
        <dbReference type="EMBL" id="GMM36407.1"/>
    </source>
</evidence>
<comment type="similarity">
    <text evidence="1 4">Belongs to the bacterial ribosomal protein bL17 family.</text>
</comment>
<name>A0AAV5QP87_9ASCO</name>
<dbReference type="Proteomes" id="UP001360560">
    <property type="component" value="Unassembled WGS sequence"/>
</dbReference>
<dbReference type="GO" id="GO:0005762">
    <property type="term" value="C:mitochondrial large ribosomal subunit"/>
    <property type="evidence" value="ECO:0007669"/>
    <property type="project" value="TreeGrafter"/>
</dbReference>
<dbReference type="GO" id="GO:0006412">
    <property type="term" value="P:translation"/>
    <property type="evidence" value="ECO:0007669"/>
    <property type="project" value="InterPro"/>
</dbReference>
<dbReference type="NCBIfam" id="TIGR00059">
    <property type="entry name" value="L17"/>
    <property type="match status" value="1"/>
</dbReference>
<dbReference type="InterPro" id="IPR036373">
    <property type="entry name" value="Ribosomal_bL17_sf"/>
</dbReference>
<keyword evidence="6" id="KW-1185">Reference proteome</keyword>
<dbReference type="SUPFAM" id="SSF64263">
    <property type="entry name" value="Prokaryotic ribosomal protein L17"/>
    <property type="match status" value="1"/>
</dbReference>
<dbReference type="GeneID" id="90074382"/>
<dbReference type="Pfam" id="PF01196">
    <property type="entry name" value="Ribosomal_L17"/>
    <property type="match status" value="1"/>
</dbReference>
<dbReference type="AlphaFoldDB" id="A0AAV5QP87"/>
<dbReference type="GO" id="GO:0003735">
    <property type="term" value="F:structural constituent of ribosome"/>
    <property type="evidence" value="ECO:0007669"/>
    <property type="project" value="InterPro"/>
</dbReference>
<organism evidence="5 6">
    <name type="scientific">Saccharomycopsis crataegensis</name>
    <dbReference type="NCBI Taxonomy" id="43959"/>
    <lineage>
        <taxon>Eukaryota</taxon>
        <taxon>Fungi</taxon>
        <taxon>Dikarya</taxon>
        <taxon>Ascomycota</taxon>
        <taxon>Saccharomycotina</taxon>
        <taxon>Saccharomycetes</taxon>
        <taxon>Saccharomycopsidaceae</taxon>
        <taxon>Saccharomycopsis</taxon>
    </lineage>
</organism>
<dbReference type="PANTHER" id="PTHR14413">
    <property type="entry name" value="RIBOSOMAL PROTEIN L17"/>
    <property type="match status" value="1"/>
</dbReference>
<dbReference type="EMBL" id="BTFZ01000011">
    <property type="protein sequence ID" value="GMM36407.1"/>
    <property type="molecule type" value="Genomic_DNA"/>
</dbReference>
<evidence type="ECO:0000256" key="3">
    <source>
        <dbReference type="ARBA" id="ARBA00023274"/>
    </source>
</evidence>
<dbReference type="Gene3D" id="3.90.1030.10">
    <property type="entry name" value="Ribosomal protein L17"/>
    <property type="match status" value="1"/>
</dbReference>
<dbReference type="PANTHER" id="PTHR14413:SF16">
    <property type="entry name" value="LARGE RIBOSOMAL SUBUNIT PROTEIN BL17M"/>
    <property type="match status" value="1"/>
</dbReference>
<dbReference type="InterPro" id="IPR000456">
    <property type="entry name" value="Ribosomal_bL17"/>
</dbReference>
<gene>
    <name evidence="5" type="ORF">DASC09_037320</name>
</gene>
<evidence type="ECO:0000313" key="6">
    <source>
        <dbReference type="Proteomes" id="UP001360560"/>
    </source>
</evidence>
<evidence type="ECO:0000256" key="2">
    <source>
        <dbReference type="ARBA" id="ARBA00022980"/>
    </source>
</evidence>
<evidence type="ECO:0000256" key="1">
    <source>
        <dbReference type="ARBA" id="ARBA00008777"/>
    </source>
</evidence>